<proteinExistence type="predicted"/>
<gene>
    <name evidence="1" type="ORF">MONAX_5E023696</name>
</gene>
<protein>
    <submittedName>
        <fullName evidence="1">Uncharacterized protein</fullName>
    </submittedName>
</protein>
<sequence>MELFFGFHVADEVGQHPLEEEGKWEDKIPLGQDSLTQAPSTWECICIVVIYLTYDELLWSLLSLDEYMVLSVPLNLTCEGDTTTFMVSLTSSSMTDHFTL</sequence>
<evidence type="ECO:0000313" key="1">
    <source>
        <dbReference type="EMBL" id="VTJ87781.1"/>
    </source>
</evidence>
<dbReference type="AlphaFoldDB" id="A0A5E4D3T1"/>
<comment type="caution">
    <text evidence="1">The sequence shown here is derived from an EMBL/GenBank/DDBJ whole genome shotgun (WGS) entry which is preliminary data.</text>
</comment>
<reference evidence="1" key="1">
    <citation type="submission" date="2019-04" db="EMBL/GenBank/DDBJ databases">
        <authorList>
            <person name="Alioto T."/>
            <person name="Alioto T."/>
        </authorList>
    </citation>
    <scope>NUCLEOTIDE SEQUENCE [LARGE SCALE GENOMIC DNA]</scope>
</reference>
<evidence type="ECO:0000313" key="2">
    <source>
        <dbReference type="Proteomes" id="UP000335636"/>
    </source>
</evidence>
<feature type="non-terminal residue" evidence="1">
    <location>
        <position position="100"/>
    </location>
</feature>
<keyword evidence="2" id="KW-1185">Reference proteome</keyword>
<name>A0A5E4D3T1_MARMO</name>
<dbReference type="Proteomes" id="UP000335636">
    <property type="component" value="Unassembled WGS sequence"/>
</dbReference>
<dbReference type="EMBL" id="CABDUW010002711">
    <property type="protein sequence ID" value="VTJ87781.1"/>
    <property type="molecule type" value="Genomic_DNA"/>
</dbReference>
<organism evidence="1 2">
    <name type="scientific">Marmota monax</name>
    <name type="common">Woodchuck</name>
    <dbReference type="NCBI Taxonomy" id="9995"/>
    <lineage>
        <taxon>Eukaryota</taxon>
        <taxon>Metazoa</taxon>
        <taxon>Chordata</taxon>
        <taxon>Craniata</taxon>
        <taxon>Vertebrata</taxon>
        <taxon>Euteleostomi</taxon>
        <taxon>Mammalia</taxon>
        <taxon>Eutheria</taxon>
        <taxon>Euarchontoglires</taxon>
        <taxon>Glires</taxon>
        <taxon>Rodentia</taxon>
        <taxon>Sciuromorpha</taxon>
        <taxon>Sciuridae</taxon>
        <taxon>Xerinae</taxon>
        <taxon>Marmotini</taxon>
        <taxon>Marmota</taxon>
    </lineage>
</organism>
<accession>A0A5E4D3T1</accession>